<comment type="caution">
    <text evidence="1">The sequence shown here is derived from an EMBL/GenBank/DDBJ whole genome shotgun (WGS) entry which is preliminary data.</text>
</comment>
<gene>
    <name evidence="1" type="ORF">SDC9_89953</name>
</gene>
<dbReference type="AlphaFoldDB" id="A0A644ZQM3"/>
<proteinExistence type="predicted"/>
<accession>A0A644ZQM3</accession>
<protein>
    <submittedName>
        <fullName evidence="1">Uncharacterized protein</fullName>
    </submittedName>
</protein>
<dbReference type="EMBL" id="VSSQ01010043">
    <property type="protein sequence ID" value="MPM43280.1"/>
    <property type="molecule type" value="Genomic_DNA"/>
</dbReference>
<organism evidence="1">
    <name type="scientific">bioreactor metagenome</name>
    <dbReference type="NCBI Taxonomy" id="1076179"/>
    <lineage>
        <taxon>unclassified sequences</taxon>
        <taxon>metagenomes</taxon>
        <taxon>ecological metagenomes</taxon>
    </lineage>
</organism>
<name>A0A644ZQM3_9ZZZZ</name>
<sequence>MIVPAAATKGVTVIASDEAAPLLQGLVPITVMLPDVAEVPKSTVMLFDVLVPVAPDGSVQT</sequence>
<evidence type="ECO:0000313" key="1">
    <source>
        <dbReference type="EMBL" id="MPM43280.1"/>
    </source>
</evidence>
<reference evidence="1" key="1">
    <citation type="submission" date="2019-08" db="EMBL/GenBank/DDBJ databases">
        <authorList>
            <person name="Kucharzyk K."/>
            <person name="Murdoch R.W."/>
            <person name="Higgins S."/>
            <person name="Loffler F."/>
        </authorList>
    </citation>
    <scope>NUCLEOTIDE SEQUENCE</scope>
</reference>